<protein>
    <submittedName>
        <fullName evidence="1">Uncharacterized protein</fullName>
    </submittedName>
</protein>
<reference evidence="1 2" key="1">
    <citation type="submission" date="2020-08" db="EMBL/GenBank/DDBJ databases">
        <title>Genomic Encyclopedia of Type Strains, Phase III (KMG-III): the genomes of soil and plant-associated and newly described type strains.</title>
        <authorList>
            <person name="Whitman W."/>
        </authorList>
    </citation>
    <scope>NUCLEOTIDE SEQUENCE [LARGE SCALE GENOMIC DNA]</scope>
    <source>
        <strain evidence="1 2">CECT 8572</strain>
    </source>
</reference>
<proteinExistence type="predicted"/>
<accession>A0ABR6HIS6</accession>
<organism evidence="1 2">
    <name type="scientific">Limimaricola variabilis</name>
    <dbReference type="NCBI Taxonomy" id="1492771"/>
    <lineage>
        <taxon>Bacteria</taxon>
        <taxon>Pseudomonadati</taxon>
        <taxon>Pseudomonadota</taxon>
        <taxon>Alphaproteobacteria</taxon>
        <taxon>Rhodobacterales</taxon>
        <taxon>Paracoccaceae</taxon>
        <taxon>Limimaricola</taxon>
    </lineage>
</organism>
<dbReference type="RefSeq" id="WP_183468643.1">
    <property type="nucleotide sequence ID" value="NZ_JACIBX010000001.1"/>
</dbReference>
<gene>
    <name evidence="1" type="ORF">FHS00_000005</name>
</gene>
<comment type="caution">
    <text evidence="1">The sequence shown here is derived from an EMBL/GenBank/DDBJ whole genome shotgun (WGS) entry which is preliminary data.</text>
</comment>
<dbReference type="Proteomes" id="UP000576152">
    <property type="component" value="Unassembled WGS sequence"/>
</dbReference>
<evidence type="ECO:0000313" key="1">
    <source>
        <dbReference type="EMBL" id="MBB3710452.1"/>
    </source>
</evidence>
<name>A0ABR6HIS6_9RHOB</name>
<sequence length="91" mass="10220">MTDDPSRDNDAIYLFADIGDITALFPEVAPLARSILRADADGLGLRPDFFPPARGDLEFLEETYPCHRSLRVFTELVRQLITENDRGMAHA</sequence>
<keyword evidence="2" id="KW-1185">Reference proteome</keyword>
<dbReference type="EMBL" id="JACIBX010000001">
    <property type="protein sequence ID" value="MBB3710452.1"/>
    <property type="molecule type" value="Genomic_DNA"/>
</dbReference>
<evidence type="ECO:0000313" key="2">
    <source>
        <dbReference type="Proteomes" id="UP000576152"/>
    </source>
</evidence>